<name>A0A437U9E1_9FLAO</name>
<reference evidence="2" key="1">
    <citation type="submission" date="2018-12" db="EMBL/GenBank/DDBJ databases">
        <title>Draft genome sequence of Flaovobacterium columnare ARS1 isolated from channel catfish in Alabama.</title>
        <authorList>
            <person name="Cai W."/>
            <person name="Arias C."/>
        </authorList>
    </citation>
    <scope>NUCLEOTIDE SEQUENCE [LARGE SCALE GENOMIC DNA]</scope>
    <source>
        <strain evidence="2">ARS1</strain>
    </source>
</reference>
<feature type="transmembrane region" description="Helical" evidence="1">
    <location>
        <begin position="15"/>
        <end position="32"/>
    </location>
</feature>
<evidence type="ECO:0000313" key="3">
    <source>
        <dbReference type="Proteomes" id="UP000288951"/>
    </source>
</evidence>
<keyword evidence="1" id="KW-1133">Transmembrane helix</keyword>
<gene>
    <name evidence="2" type="ORF">EH230_04440</name>
</gene>
<feature type="transmembrane region" description="Helical" evidence="1">
    <location>
        <begin position="44"/>
        <end position="63"/>
    </location>
</feature>
<dbReference type="RefSeq" id="WP_127823081.1">
    <property type="nucleotide sequence ID" value="NZ_RQSM01000003.1"/>
</dbReference>
<dbReference type="EMBL" id="RQSM01000003">
    <property type="protein sequence ID" value="RVU90205.1"/>
    <property type="molecule type" value="Genomic_DNA"/>
</dbReference>
<dbReference type="Proteomes" id="UP000288951">
    <property type="component" value="Unassembled WGS sequence"/>
</dbReference>
<keyword evidence="3" id="KW-1185">Reference proteome</keyword>
<organism evidence="2 3">
    <name type="scientific">Flavobacterium columnare</name>
    <dbReference type="NCBI Taxonomy" id="996"/>
    <lineage>
        <taxon>Bacteria</taxon>
        <taxon>Pseudomonadati</taxon>
        <taxon>Bacteroidota</taxon>
        <taxon>Flavobacteriia</taxon>
        <taxon>Flavobacteriales</taxon>
        <taxon>Flavobacteriaceae</taxon>
        <taxon>Flavobacterium</taxon>
    </lineage>
</organism>
<sequence length="97" mass="11081">MTLENSKKWYDNKPLLIVLLFVLPPVGVIGIIKRNSLLWKKILYSFFALISSLMLLVIILAILNPIDYYKSGVDNFNDGKYELAIKDFEKVGSNDTN</sequence>
<evidence type="ECO:0000256" key="1">
    <source>
        <dbReference type="SAM" id="Phobius"/>
    </source>
</evidence>
<evidence type="ECO:0000313" key="2">
    <source>
        <dbReference type="EMBL" id="RVU90205.1"/>
    </source>
</evidence>
<protein>
    <submittedName>
        <fullName evidence="2">Uncharacterized protein</fullName>
    </submittedName>
</protein>
<keyword evidence="1" id="KW-0472">Membrane</keyword>
<keyword evidence="1" id="KW-0812">Transmembrane</keyword>
<comment type="caution">
    <text evidence="2">The sequence shown here is derived from an EMBL/GenBank/DDBJ whole genome shotgun (WGS) entry which is preliminary data.</text>
</comment>
<proteinExistence type="predicted"/>
<accession>A0A437U9E1</accession>
<dbReference type="AlphaFoldDB" id="A0A437U9E1"/>